<reference evidence="2 3" key="1">
    <citation type="journal article" date="2018" name="Aquat. Microb. Ecol.">
        <title>Gammaproteobacterial methanotrophs dominate.</title>
        <authorList>
            <person name="Rissanen A.J."/>
            <person name="Saarenheimo J."/>
            <person name="Tiirola M."/>
            <person name="Peura S."/>
            <person name="Aalto S.L."/>
            <person name="Karvinen A."/>
            <person name="Nykanen H."/>
        </authorList>
    </citation>
    <scope>NUCLEOTIDE SEQUENCE [LARGE SCALE GENOMIC DNA]</scope>
    <source>
        <strain evidence="2">AMbin10</strain>
    </source>
</reference>
<comment type="caution">
    <text evidence="2">The sequence shown here is derived from an EMBL/GenBank/DDBJ whole genome shotgun (WGS) entry which is preliminary data.</text>
</comment>
<keyword evidence="1" id="KW-0812">Transmembrane</keyword>
<evidence type="ECO:0000313" key="3">
    <source>
        <dbReference type="Proteomes" id="UP000249396"/>
    </source>
</evidence>
<keyword evidence="1" id="KW-0472">Membrane</keyword>
<dbReference type="Proteomes" id="UP000249396">
    <property type="component" value="Unassembled WGS sequence"/>
</dbReference>
<organism evidence="2 3">
    <name type="scientific">Candidatus Methylumidiphilus alinenensis</name>
    <dbReference type="NCBI Taxonomy" id="2202197"/>
    <lineage>
        <taxon>Bacteria</taxon>
        <taxon>Pseudomonadati</taxon>
        <taxon>Pseudomonadota</taxon>
        <taxon>Gammaproteobacteria</taxon>
        <taxon>Methylococcales</taxon>
        <taxon>Candidatus Methylumidiphilus</taxon>
    </lineage>
</organism>
<feature type="transmembrane region" description="Helical" evidence="1">
    <location>
        <begin position="42"/>
        <end position="64"/>
    </location>
</feature>
<accession>A0A2W4R5H2</accession>
<protein>
    <submittedName>
        <fullName evidence="2">Uncharacterized protein</fullName>
    </submittedName>
</protein>
<feature type="transmembrane region" description="Helical" evidence="1">
    <location>
        <begin position="155"/>
        <end position="172"/>
    </location>
</feature>
<evidence type="ECO:0000313" key="2">
    <source>
        <dbReference type="EMBL" id="PZN75328.1"/>
    </source>
</evidence>
<name>A0A2W4R5H2_9GAMM</name>
<evidence type="ECO:0000256" key="1">
    <source>
        <dbReference type="SAM" id="Phobius"/>
    </source>
</evidence>
<feature type="transmembrane region" description="Helical" evidence="1">
    <location>
        <begin position="18"/>
        <end position="36"/>
    </location>
</feature>
<dbReference type="EMBL" id="QJPH01000389">
    <property type="protein sequence ID" value="PZN75328.1"/>
    <property type="molecule type" value="Genomic_DNA"/>
</dbReference>
<feature type="transmembrane region" description="Helical" evidence="1">
    <location>
        <begin position="111"/>
        <end position="126"/>
    </location>
</feature>
<gene>
    <name evidence="2" type="ORF">DM484_19030</name>
</gene>
<feature type="transmembrane region" description="Helical" evidence="1">
    <location>
        <begin position="85"/>
        <end position="105"/>
    </location>
</feature>
<sequence length="179" mass="19894">MSKPKPVTKKSAAPVEELILIIMVVFCLVGIAVTDFSPQDAFMYWMTMIFVFGFAAMIAGWYNARRHYDPNGEGNEVKELFKTQSLHWLGSLVAVLCLFSFVQAGHMSQEATGLMVLLILALTTYLDGIRIGWRFSLTGIYLATAAVAANLLESFMPWLFALAVLIIAITVYREKNKGS</sequence>
<keyword evidence="1" id="KW-1133">Transmembrane helix</keyword>
<dbReference type="AlphaFoldDB" id="A0A2W4R5H2"/>
<proteinExistence type="predicted"/>